<feature type="transmembrane region" description="Helical" evidence="1">
    <location>
        <begin position="983"/>
        <end position="1006"/>
    </location>
</feature>
<organism evidence="2 3">
    <name type="scientific">Paenibacillus protaetiae</name>
    <dbReference type="NCBI Taxonomy" id="2509456"/>
    <lineage>
        <taxon>Bacteria</taxon>
        <taxon>Bacillati</taxon>
        <taxon>Bacillota</taxon>
        <taxon>Bacilli</taxon>
        <taxon>Bacillales</taxon>
        <taxon>Paenibacillaceae</taxon>
        <taxon>Paenibacillus</taxon>
    </lineage>
</organism>
<reference evidence="2 3" key="1">
    <citation type="submission" date="2019-01" db="EMBL/GenBank/DDBJ databases">
        <title>Genome sequencing of strain FW100M-2.</title>
        <authorList>
            <person name="Heo J."/>
            <person name="Kim S.-J."/>
            <person name="Kim J.-S."/>
            <person name="Hong S.-B."/>
            <person name="Kwon S.-W."/>
        </authorList>
    </citation>
    <scope>NUCLEOTIDE SEQUENCE [LARGE SCALE GENOMIC DNA]</scope>
    <source>
        <strain evidence="2 3">FW100M-2</strain>
    </source>
</reference>
<dbReference type="AlphaFoldDB" id="A0A4P6ERK3"/>
<proteinExistence type="predicted"/>
<dbReference type="PRINTS" id="PR00702">
    <property type="entry name" value="ACRIFLAVINRP"/>
</dbReference>
<keyword evidence="1" id="KW-0472">Membrane</keyword>
<dbReference type="InterPro" id="IPR027463">
    <property type="entry name" value="AcrB_DN_DC_subdom"/>
</dbReference>
<dbReference type="Gene3D" id="3.30.70.1430">
    <property type="entry name" value="Multidrug efflux transporter AcrB pore domain"/>
    <property type="match status" value="2"/>
</dbReference>
<feature type="transmembrane region" description="Helical" evidence="1">
    <location>
        <begin position="390"/>
        <end position="411"/>
    </location>
</feature>
<dbReference type="PANTHER" id="PTHR32063:SF0">
    <property type="entry name" value="SWARMING MOTILITY PROTEIN SWRC"/>
    <property type="match status" value="1"/>
</dbReference>
<dbReference type="Gene3D" id="3.30.70.1440">
    <property type="entry name" value="Multidrug efflux transporter AcrB pore domain"/>
    <property type="match status" value="1"/>
</dbReference>
<keyword evidence="3" id="KW-1185">Reference proteome</keyword>
<evidence type="ECO:0000256" key="1">
    <source>
        <dbReference type="SAM" id="Phobius"/>
    </source>
</evidence>
<feature type="transmembrane region" description="Helical" evidence="1">
    <location>
        <begin position="854"/>
        <end position="873"/>
    </location>
</feature>
<keyword evidence="1" id="KW-0812">Transmembrane</keyword>
<gene>
    <name evidence="2" type="ORF">ET464_04055</name>
</gene>
<dbReference type="Pfam" id="PF00873">
    <property type="entry name" value="ACR_tran"/>
    <property type="match status" value="1"/>
</dbReference>
<evidence type="ECO:0000313" key="2">
    <source>
        <dbReference type="EMBL" id="QAY65680.1"/>
    </source>
</evidence>
<dbReference type="PANTHER" id="PTHR32063">
    <property type="match status" value="1"/>
</dbReference>
<feature type="transmembrane region" description="Helical" evidence="1">
    <location>
        <begin position="880"/>
        <end position="900"/>
    </location>
</feature>
<sequence>MKSIIKFSINNKFALWIMTLIVLVAGLYSGTRMKMETLPDITIPIVSVSTVYTGASPEQVADELTKPIEQRTRNLTGVKSVSSTSYENASSVIIEYDFGVDMEKAQDEVKAALSDMTLPEGVKTPDVSRISLNAFPVISLSVSSSNDSLSELTQKVEQDLVPQLQGLDGVSGVQVSGQNVVEGELAFKADKLAQYGLTEDTVKQIIQGSAMKAPLGIFEFNDSEKSILVDGNIMSEDDLKNLKIPYTPAGGLQGGALSTVSLSELADISIVGKAESVSRTNGKESIGISVVKAADANTVDVVNKVKDEVKQLQKDHAGLEIVTTLDQGQPIEDSVHTMISKALFGGLIAVLIILIFLRNIRSTIIAVVSIPLSILIALLLLNQMDITLNVMTLGAMTVAIGRVIDDSIVVVENIYRRMGLAGEQLKGKALIVDATREMFIPIMSSTIVTIAVFLPMGLVSGMIGEIFKPFAYTMVFALLASLLVAITVVPMMAHLLFRNGIKGGKPHVEKPGRVAEWYKGVLRWALNHKAVTFGLAVLLLIGSLFLVPVIGVSFLPSDEQKSMIVTYNPAPGETLEQVQDMALKAEDELLKRKGIDIVQYSVGGGNPMNPAATKQALFNLNYDKDTKNFEQEKDDVITLLQSLGGKGEFKQQDFGGGGLGGSKITMEVYGPDMEAIQPVVTDLTAKLNANKDLKSVDTSLSKAYDQYRIVANQQKLSEYGLTAGQVAMALSPVQSSPVLTSIEKDGQKVDIRVKVEPKSYNSKADLENVTLTSPLGKQVALKDVVTIEEGTTPDTITRLNDRTYAEVSAEVVSAKVGDVSSDLQKQIDGMKLPDGVSIELGGVTQDINDSFTQLGLAMLAAIAIVYLVLVITFGGALTPLVILFSLPFTVIGALLGLLIAGETLSVTAMIGALMLIGIVVTNAIVLIDRVIHKQREGLSVREALLEAAGTRLRPILMTAIATVGAMLPLALGFESGGLISKGMAITVIGGLISSTLLTLLIVPIVYEVLNRKKKARTAEQ</sequence>
<accession>A0A4P6ERK3</accession>
<dbReference type="Gene3D" id="3.30.2090.10">
    <property type="entry name" value="Multidrug efflux transporter AcrB TolC docking domain, DN and DC subdomains"/>
    <property type="match status" value="2"/>
</dbReference>
<feature type="transmembrane region" description="Helical" evidence="1">
    <location>
        <begin position="952"/>
        <end position="971"/>
    </location>
</feature>
<feature type="transmembrane region" description="Helical" evidence="1">
    <location>
        <begin position="438"/>
        <end position="458"/>
    </location>
</feature>
<feature type="transmembrane region" description="Helical" evidence="1">
    <location>
        <begin position="470"/>
        <end position="497"/>
    </location>
</feature>
<protein>
    <submittedName>
        <fullName evidence="2">Efflux RND transporter permease subunit</fullName>
    </submittedName>
</protein>
<feature type="transmembrane region" description="Helical" evidence="1">
    <location>
        <begin position="338"/>
        <end position="357"/>
    </location>
</feature>
<dbReference type="SUPFAM" id="SSF82714">
    <property type="entry name" value="Multidrug efflux transporter AcrB TolC docking domain, DN and DC subdomains"/>
    <property type="match status" value="2"/>
</dbReference>
<evidence type="ECO:0000313" key="3">
    <source>
        <dbReference type="Proteomes" id="UP000293568"/>
    </source>
</evidence>
<dbReference type="GO" id="GO:0005886">
    <property type="term" value="C:plasma membrane"/>
    <property type="evidence" value="ECO:0007669"/>
    <property type="project" value="TreeGrafter"/>
</dbReference>
<dbReference type="Gene3D" id="3.30.70.1320">
    <property type="entry name" value="Multidrug efflux transporter AcrB pore domain like"/>
    <property type="match status" value="1"/>
</dbReference>
<dbReference type="Proteomes" id="UP000293568">
    <property type="component" value="Chromosome"/>
</dbReference>
<keyword evidence="1" id="KW-1133">Transmembrane helix</keyword>
<dbReference type="Gene3D" id="1.20.1640.10">
    <property type="entry name" value="Multidrug efflux transporter AcrB transmembrane domain"/>
    <property type="match status" value="2"/>
</dbReference>
<dbReference type="RefSeq" id="WP_129438473.1">
    <property type="nucleotide sequence ID" value="NZ_CP035492.1"/>
</dbReference>
<name>A0A4P6ERK3_9BACL</name>
<dbReference type="EMBL" id="CP035492">
    <property type="protein sequence ID" value="QAY65680.1"/>
    <property type="molecule type" value="Genomic_DNA"/>
</dbReference>
<dbReference type="InterPro" id="IPR001036">
    <property type="entry name" value="Acrflvin-R"/>
</dbReference>
<feature type="transmembrane region" description="Helical" evidence="1">
    <location>
        <begin position="533"/>
        <end position="555"/>
    </location>
</feature>
<dbReference type="OrthoDB" id="9757876at2"/>
<dbReference type="SUPFAM" id="SSF82693">
    <property type="entry name" value="Multidrug efflux transporter AcrB pore domain, PN1, PN2, PC1 and PC2 subdomains"/>
    <property type="match status" value="2"/>
</dbReference>
<dbReference type="SUPFAM" id="SSF82866">
    <property type="entry name" value="Multidrug efflux transporter AcrB transmembrane domain"/>
    <property type="match status" value="2"/>
</dbReference>
<feature type="transmembrane region" description="Helical" evidence="1">
    <location>
        <begin position="906"/>
        <end position="931"/>
    </location>
</feature>
<feature type="transmembrane region" description="Helical" evidence="1">
    <location>
        <begin position="364"/>
        <end position="384"/>
    </location>
</feature>
<dbReference type="GO" id="GO:0042910">
    <property type="term" value="F:xenobiotic transmembrane transporter activity"/>
    <property type="evidence" value="ECO:0007669"/>
    <property type="project" value="TreeGrafter"/>
</dbReference>
<dbReference type="KEGG" id="pprt:ET464_04055"/>